<dbReference type="InterPro" id="IPR000477">
    <property type="entry name" value="RT_dom"/>
</dbReference>
<accession>A0AAN7P1M6</accession>
<protein>
    <recommendedName>
        <fullName evidence="1">Reverse transcriptase domain-containing protein</fullName>
    </recommendedName>
</protein>
<feature type="domain" description="Reverse transcriptase" evidence="1">
    <location>
        <begin position="295"/>
        <end position="486"/>
    </location>
</feature>
<sequence>MLCDGTQDDLLHQLPQVRGDTSGIDGPSSPSSIDWPSTSRASYLLCRGTWEGEIREELIKSPHNILEAKLERYGFDRWTVRWIRNWLDGHVQRATVNGSMSKWKPLTSGDPQGSILGPILFNIFITDMDGGIECLLSKFAVDIKLSGAVDLLKGRVAIQRNLDRLEERAHVNLMKFNKAKCKILHVGQGNSQYQYRLRNEEIESSPLEKDLGILVDEKLDLSQQYTSWSRGTQPPELKGREGEQNGAPIIQGEMVSDLLHHLDTHKCMGPDGIHPRVLRELAEVLTKPLSILYQQFWLTGEVPVDWRLTNVTPIYKKGWKEVLENYRSVSLSLVPGKVIEQIIFSAITQHVQDNQVNRLVDEGKAVDVVYLDFSKAFGSVSNHILLEKLAAHGLDRCTLCWVKNWLDRWSQRAVVNGVKPSWRLVTSGVPQGSVLGPVLFNVFINDLDKGIEYTLSKFADDTKLGGSVDLLEGRKALQRELDRLVR</sequence>
<evidence type="ECO:0000313" key="2">
    <source>
        <dbReference type="EMBL" id="KAK4825622.1"/>
    </source>
</evidence>
<organism evidence="2 3">
    <name type="scientific">Mycteria americana</name>
    <name type="common">Wood stork</name>
    <dbReference type="NCBI Taxonomy" id="33587"/>
    <lineage>
        <taxon>Eukaryota</taxon>
        <taxon>Metazoa</taxon>
        <taxon>Chordata</taxon>
        <taxon>Craniata</taxon>
        <taxon>Vertebrata</taxon>
        <taxon>Euteleostomi</taxon>
        <taxon>Archelosauria</taxon>
        <taxon>Archosauria</taxon>
        <taxon>Dinosauria</taxon>
        <taxon>Saurischia</taxon>
        <taxon>Theropoda</taxon>
        <taxon>Coelurosauria</taxon>
        <taxon>Aves</taxon>
        <taxon>Neognathae</taxon>
        <taxon>Neoaves</taxon>
        <taxon>Aequornithes</taxon>
        <taxon>Ciconiiformes</taxon>
        <taxon>Ciconiidae</taxon>
        <taxon>Mycteria</taxon>
    </lineage>
</organism>
<gene>
    <name evidence="2" type="ORF">QYF61_001302</name>
</gene>
<comment type="caution">
    <text evidence="2">The sequence shown here is derived from an EMBL/GenBank/DDBJ whole genome shotgun (WGS) entry which is preliminary data.</text>
</comment>
<dbReference type="EMBL" id="JAUNZN010000002">
    <property type="protein sequence ID" value="KAK4825622.1"/>
    <property type="molecule type" value="Genomic_DNA"/>
</dbReference>
<dbReference type="PROSITE" id="PS50878">
    <property type="entry name" value="RT_POL"/>
    <property type="match status" value="1"/>
</dbReference>
<keyword evidence="3" id="KW-1185">Reference proteome</keyword>
<dbReference type="AlphaFoldDB" id="A0AAN7P1M6"/>
<dbReference type="Proteomes" id="UP001333110">
    <property type="component" value="Unassembled WGS sequence"/>
</dbReference>
<reference evidence="2 3" key="1">
    <citation type="journal article" date="2023" name="J. Hered.">
        <title>Chromosome-level genome of the wood stork (Mycteria americana) provides insight into avian chromosome evolution.</title>
        <authorList>
            <person name="Flamio R. Jr."/>
            <person name="Ramstad K.M."/>
        </authorList>
    </citation>
    <scope>NUCLEOTIDE SEQUENCE [LARGE SCALE GENOMIC DNA]</scope>
    <source>
        <strain evidence="2">JAX WOST 10</strain>
    </source>
</reference>
<name>A0AAN7P1M6_MYCAM</name>
<proteinExistence type="predicted"/>
<dbReference type="PANTHER" id="PTHR33332">
    <property type="entry name" value="REVERSE TRANSCRIPTASE DOMAIN-CONTAINING PROTEIN"/>
    <property type="match status" value="1"/>
</dbReference>
<dbReference type="Pfam" id="PF00078">
    <property type="entry name" value="RVT_1"/>
    <property type="match status" value="2"/>
</dbReference>
<dbReference type="SUPFAM" id="SSF56672">
    <property type="entry name" value="DNA/RNA polymerases"/>
    <property type="match status" value="1"/>
</dbReference>
<evidence type="ECO:0000313" key="3">
    <source>
        <dbReference type="Proteomes" id="UP001333110"/>
    </source>
</evidence>
<evidence type="ECO:0000259" key="1">
    <source>
        <dbReference type="PROSITE" id="PS50878"/>
    </source>
</evidence>
<dbReference type="InterPro" id="IPR043502">
    <property type="entry name" value="DNA/RNA_pol_sf"/>
</dbReference>